<dbReference type="PANTHER" id="PTHR13112:SF0">
    <property type="entry name" value="FI21285P1"/>
    <property type="match status" value="1"/>
</dbReference>
<sequence>MMAAPQLLLRKPNGTAAGQTTNDAQNAPKTKHQPEGEKVVVRRLPPLLTEEEFFKILGDEWKMGHGKVDWFSYWPGKSSHHPSKPSRPSRAYFHVIKKDDLLVLSQAVQNGVWEDAKESYNDPVLILPPTVELSIHKKIPSDKKRLDNRQGTIDQEPEFMAFLESIANPDAHKNTDSSGEPNAEETSAKPEKITTTPLVEYLKEKKAQRAKEAALARSAKQHARQESQGGKTKTATATITLEELKKRAREAKGEKTDKVSQKLRDNVKILTKRGASSAAADAAKAANTIASQIQENARSSSKADTQTKAAQSSSQSITQSTPSGDATPEIPKSRRAGIAAAARILQRDLGLSPGNAHRKARQEAAKAEADAKASAAASASANAAAAQEIASREKKERETAPAPSSAERSSTPANAADSSVAASPLTSARERESASGRTRGRRGRGGTTEEGTKSKGADGGRETKLAEVAAPQPPMKPTMILKKRDSTQAAPPSAPSAPSTPVVAQSPASSASQKPTTPKPSTEGKQRGGRGRGGEAKDNAQPSSNVVNTPSTPAPTGPTQAFIKHAHQTQGVTESALRDAMQAFGPINSIDIRKKGLAYVDFADPEALKKAIAASPVTIARASVTILERKSETDKKEGGGRDKEKETAAPESATAAASAPMEKEKPVPEKENVKEKEKEKAPEKDPAREKRDDERRRGRGRGRGRDGGGGDKDKEKGEKGEKSENARGAAKGDVAKETVPQGGSGSDRPVSAPKAERGNAGSAAATRPTSAQDKGEKDNKENETGEKGDGDKNRRGRRRGGRGRGGGGDKDKERDKDGGGGGRGEKKTEGGSGSAQAAPAS</sequence>
<feature type="compositionally biased region" description="Basic and acidic residues" evidence="6">
    <location>
        <begin position="522"/>
        <end position="538"/>
    </location>
</feature>
<evidence type="ECO:0000256" key="3">
    <source>
        <dbReference type="ARBA" id="ARBA00023161"/>
    </source>
</evidence>
<comment type="similarity">
    <text evidence="2">Belongs to the RENT3 family.</text>
</comment>
<feature type="compositionally biased region" description="Low complexity" evidence="6">
    <location>
        <begin position="372"/>
        <end position="389"/>
    </location>
</feature>
<evidence type="ECO:0000256" key="6">
    <source>
        <dbReference type="SAM" id="MobiDB-lite"/>
    </source>
</evidence>
<evidence type="ECO:0000313" key="9">
    <source>
        <dbReference type="Proteomes" id="UP001303222"/>
    </source>
</evidence>
<feature type="compositionally biased region" description="Basic and acidic residues" evidence="6">
    <location>
        <begin position="242"/>
        <end position="265"/>
    </location>
</feature>
<dbReference type="PANTHER" id="PTHR13112">
    <property type="entry name" value="UPF3 REGULATOR OF NONSENSE TRANSCRIPTS-LIKE PROTEIN"/>
    <property type="match status" value="1"/>
</dbReference>
<dbReference type="PROSITE" id="PS50102">
    <property type="entry name" value="RRM"/>
    <property type="match status" value="1"/>
</dbReference>
<feature type="region of interest" description="Disordered" evidence="6">
    <location>
        <begin position="1"/>
        <end position="38"/>
    </location>
</feature>
<keyword evidence="9" id="KW-1185">Reference proteome</keyword>
<evidence type="ECO:0000256" key="5">
    <source>
        <dbReference type="PROSITE-ProRule" id="PRU00176"/>
    </source>
</evidence>
<evidence type="ECO:0000256" key="2">
    <source>
        <dbReference type="ARBA" id="ARBA00005991"/>
    </source>
</evidence>
<dbReference type="SUPFAM" id="SSF54928">
    <property type="entry name" value="RNA-binding domain, RBD"/>
    <property type="match status" value="2"/>
</dbReference>
<dbReference type="Pfam" id="PF00076">
    <property type="entry name" value="RRM_1"/>
    <property type="match status" value="1"/>
</dbReference>
<evidence type="ECO:0000313" key="8">
    <source>
        <dbReference type="EMBL" id="KAK3955908.1"/>
    </source>
</evidence>
<feature type="region of interest" description="Disordered" evidence="6">
    <location>
        <begin position="169"/>
        <end position="191"/>
    </location>
</feature>
<keyword evidence="3" id="KW-0866">Nonsense-mediated mRNA decay</keyword>
<accession>A0AAN6SJT0</accession>
<dbReference type="Pfam" id="PF03467">
    <property type="entry name" value="Smg4_UPF3"/>
    <property type="match status" value="1"/>
</dbReference>
<feature type="compositionally biased region" description="Basic and acidic residues" evidence="6">
    <location>
        <begin position="807"/>
        <end position="829"/>
    </location>
</feature>
<dbReference type="SMART" id="SM00360">
    <property type="entry name" value="RRM"/>
    <property type="match status" value="1"/>
</dbReference>
<feature type="compositionally biased region" description="Basic and acidic residues" evidence="6">
    <location>
        <begin position="390"/>
        <end position="399"/>
    </location>
</feature>
<dbReference type="GO" id="GO:0045727">
    <property type="term" value="P:positive regulation of translation"/>
    <property type="evidence" value="ECO:0007669"/>
    <property type="project" value="TreeGrafter"/>
</dbReference>
<feature type="compositionally biased region" description="Basic and acidic residues" evidence="6">
    <location>
        <begin position="703"/>
        <end position="725"/>
    </location>
</feature>
<feature type="compositionally biased region" description="Low complexity" evidence="6">
    <location>
        <begin position="487"/>
        <end position="516"/>
    </location>
</feature>
<dbReference type="FunFam" id="3.30.70.330:FF:000637">
    <property type="entry name" value="Nonsense-mediated mRNA decay protein Upf3, putative"/>
    <property type="match status" value="1"/>
</dbReference>
<reference evidence="8" key="2">
    <citation type="submission" date="2023-06" db="EMBL/GenBank/DDBJ databases">
        <authorList>
            <consortium name="Lawrence Berkeley National Laboratory"/>
            <person name="Mondo S.J."/>
            <person name="Hensen N."/>
            <person name="Bonometti L."/>
            <person name="Westerberg I."/>
            <person name="Brannstrom I.O."/>
            <person name="Guillou S."/>
            <person name="Cros-Aarteil S."/>
            <person name="Calhoun S."/>
            <person name="Haridas S."/>
            <person name="Kuo A."/>
            <person name="Pangilinan J."/>
            <person name="Riley R."/>
            <person name="Labutti K."/>
            <person name="Andreopoulos B."/>
            <person name="Lipzen A."/>
            <person name="Chen C."/>
            <person name="Yanf M."/>
            <person name="Daum C."/>
            <person name="Ng V."/>
            <person name="Clum A."/>
            <person name="Steindorff A."/>
            <person name="Ohm R."/>
            <person name="Martin F."/>
            <person name="Silar P."/>
            <person name="Natvig D."/>
            <person name="Lalanne C."/>
            <person name="Gautier V."/>
            <person name="Ament-Velasquez S.L."/>
            <person name="Kruys A."/>
            <person name="Hutchinson M.I."/>
            <person name="Powell A.J."/>
            <person name="Barry K."/>
            <person name="Miller A.N."/>
            <person name="Grigoriev I.V."/>
            <person name="Debuchy R."/>
            <person name="Gladieux P."/>
            <person name="Thoren M.H."/>
            <person name="Johannesson H."/>
        </authorList>
    </citation>
    <scope>NUCLEOTIDE SEQUENCE</scope>
    <source>
        <strain evidence="8">CBS 626.80</strain>
    </source>
</reference>
<dbReference type="CDD" id="cd12455">
    <property type="entry name" value="RRM_like_Smg4_UPF3"/>
    <property type="match status" value="1"/>
</dbReference>
<keyword evidence="5" id="KW-0694">RNA-binding</keyword>
<dbReference type="InterPro" id="IPR012677">
    <property type="entry name" value="Nucleotide-bd_a/b_plait_sf"/>
</dbReference>
<feature type="compositionally biased region" description="Basic and acidic residues" evidence="6">
    <location>
        <begin position="661"/>
        <end position="696"/>
    </location>
</feature>
<feature type="compositionally biased region" description="Low complexity" evidence="6">
    <location>
        <begin position="229"/>
        <end position="241"/>
    </location>
</feature>
<organism evidence="8 9">
    <name type="scientific">Pseudoneurospora amorphoporcata</name>
    <dbReference type="NCBI Taxonomy" id="241081"/>
    <lineage>
        <taxon>Eukaryota</taxon>
        <taxon>Fungi</taxon>
        <taxon>Dikarya</taxon>
        <taxon>Ascomycota</taxon>
        <taxon>Pezizomycotina</taxon>
        <taxon>Sordariomycetes</taxon>
        <taxon>Sordariomycetidae</taxon>
        <taxon>Sordariales</taxon>
        <taxon>Sordariaceae</taxon>
        <taxon>Pseudoneurospora</taxon>
    </lineage>
</organism>
<evidence type="ECO:0000259" key="7">
    <source>
        <dbReference type="PROSITE" id="PS50102"/>
    </source>
</evidence>
<feature type="compositionally biased region" description="Polar residues" evidence="6">
    <location>
        <begin position="16"/>
        <end position="28"/>
    </location>
</feature>
<dbReference type="CDD" id="cd00590">
    <property type="entry name" value="RRM_SF"/>
    <property type="match status" value="1"/>
</dbReference>
<feature type="compositionally biased region" description="Low complexity" evidence="6">
    <location>
        <begin position="306"/>
        <end position="323"/>
    </location>
</feature>
<dbReference type="InterPro" id="IPR039722">
    <property type="entry name" value="Upf3"/>
</dbReference>
<feature type="region of interest" description="Disordered" evidence="6">
    <location>
        <begin position="210"/>
        <end position="265"/>
    </location>
</feature>
<feature type="compositionally biased region" description="Basic and acidic residues" evidence="6">
    <location>
        <begin position="361"/>
        <end position="371"/>
    </location>
</feature>
<dbReference type="AlphaFoldDB" id="A0AAN6SJT0"/>
<comment type="subcellular location">
    <subcellularLocation>
        <location evidence="1">Nucleus</location>
    </subcellularLocation>
</comment>
<dbReference type="GO" id="GO:0000184">
    <property type="term" value="P:nuclear-transcribed mRNA catabolic process, nonsense-mediated decay"/>
    <property type="evidence" value="ECO:0007669"/>
    <property type="project" value="UniProtKB-KW"/>
</dbReference>
<comment type="caution">
    <text evidence="8">The sequence shown here is derived from an EMBL/GenBank/DDBJ whole genome shotgun (WGS) entry which is preliminary data.</text>
</comment>
<dbReference type="GO" id="GO:0005737">
    <property type="term" value="C:cytoplasm"/>
    <property type="evidence" value="ECO:0007669"/>
    <property type="project" value="TreeGrafter"/>
</dbReference>
<reference evidence="8" key="1">
    <citation type="journal article" date="2023" name="Mol. Phylogenet. Evol.">
        <title>Genome-scale phylogeny and comparative genomics of the fungal order Sordariales.</title>
        <authorList>
            <person name="Hensen N."/>
            <person name="Bonometti L."/>
            <person name="Westerberg I."/>
            <person name="Brannstrom I.O."/>
            <person name="Guillou S."/>
            <person name="Cros-Aarteil S."/>
            <person name="Calhoun S."/>
            <person name="Haridas S."/>
            <person name="Kuo A."/>
            <person name="Mondo S."/>
            <person name="Pangilinan J."/>
            <person name="Riley R."/>
            <person name="LaButti K."/>
            <person name="Andreopoulos B."/>
            <person name="Lipzen A."/>
            <person name="Chen C."/>
            <person name="Yan M."/>
            <person name="Daum C."/>
            <person name="Ng V."/>
            <person name="Clum A."/>
            <person name="Steindorff A."/>
            <person name="Ohm R.A."/>
            <person name="Martin F."/>
            <person name="Silar P."/>
            <person name="Natvig D.O."/>
            <person name="Lalanne C."/>
            <person name="Gautier V."/>
            <person name="Ament-Velasquez S.L."/>
            <person name="Kruys A."/>
            <person name="Hutchinson M.I."/>
            <person name="Powell A.J."/>
            <person name="Barry K."/>
            <person name="Miller A.N."/>
            <person name="Grigoriev I.V."/>
            <person name="Debuchy R."/>
            <person name="Gladieux P."/>
            <person name="Hiltunen Thoren M."/>
            <person name="Johannesson H."/>
        </authorList>
    </citation>
    <scope>NUCLEOTIDE SEQUENCE</scope>
    <source>
        <strain evidence="8">CBS 626.80</strain>
    </source>
</reference>
<dbReference type="InterPro" id="IPR035979">
    <property type="entry name" value="RBD_domain_sf"/>
</dbReference>
<dbReference type="InterPro" id="IPR005120">
    <property type="entry name" value="UPF3_dom"/>
</dbReference>
<feature type="compositionally biased region" description="Basic and acidic residues" evidence="6">
    <location>
        <begin position="773"/>
        <end position="793"/>
    </location>
</feature>
<evidence type="ECO:0000256" key="1">
    <source>
        <dbReference type="ARBA" id="ARBA00004123"/>
    </source>
</evidence>
<gene>
    <name evidence="8" type="ORF">QBC32DRAFT_228957</name>
</gene>
<dbReference type="Gene3D" id="3.30.70.330">
    <property type="match status" value="2"/>
</dbReference>
<proteinExistence type="inferred from homology"/>
<feature type="compositionally biased region" description="Polar residues" evidence="6">
    <location>
        <begin position="540"/>
        <end position="551"/>
    </location>
</feature>
<evidence type="ECO:0000256" key="4">
    <source>
        <dbReference type="ARBA" id="ARBA00023242"/>
    </source>
</evidence>
<feature type="compositionally biased region" description="Low complexity" evidence="6">
    <location>
        <begin position="649"/>
        <end position="660"/>
    </location>
</feature>
<dbReference type="GO" id="GO:0005730">
    <property type="term" value="C:nucleolus"/>
    <property type="evidence" value="ECO:0007669"/>
    <property type="project" value="TreeGrafter"/>
</dbReference>
<feature type="compositionally biased region" description="Polar residues" evidence="6">
    <location>
        <begin position="406"/>
        <end position="425"/>
    </location>
</feature>
<dbReference type="GO" id="GO:0003729">
    <property type="term" value="F:mRNA binding"/>
    <property type="evidence" value="ECO:0007669"/>
    <property type="project" value="TreeGrafter"/>
</dbReference>
<dbReference type="InterPro" id="IPR000504">
    <property type="entry name" value="RRM_dom"/>
</dbReference>
<feature type="region of interest" description="Disordered" evidence="6">
    <location>
        <begin position="294"/>
        <end position="560"/>
    </location>
</feature>
<feature type="compositionally biased region" description="Basic and acidic residues" evidence="6">
    <location>
        <begin position="627"/>
        <end position="648"/>
    </location>
</feature>
<dbReference type="Proteomes" id="UP001303222">
    <property type="component" value="Unassembled WGS sequence"/>
</dbReference>
<name>A0AAN6SJT0_9PEZI</name>
<feature type="compositionally biased region" description="Polar residues" evidence="6">
    <location>
        <begin position="294"/>
        <end position="304"/>
    </location>
</feature>
<keyword evidence="4" id="KW-0539">Nucleus</keyword>
<feature type="compositionally biased region" description="Basic and acidic residues" evidence="6">
    <location>
        <begin position="450"/>
        <end position="465"/>
    </location>
</feature>
<feature type="domain" description="RRM" evidence="7">
    <location>
        <begin position="559"/>
        <end position="624"/>
    </location>
</feature>
<dbReference type="EMBL" id="MU859071">
    <property type="protein sequence ID" value="KAK3955908.1"/>
    <property type="molecule type" value="Genomic_DNA"/>
</dbReference>
<feature type="region of interest" description="Disordered" evidence="6">
    <location>
        <begin position="621"/>
        <end position="841"/>
    </location>
</feature>
<protein>
    <submittedName>
        <fullName evidence="8">Smg-4/UPF3 family-domain-containing protein</fullName>
    </submittedName>
</protein>